<evidence type="ECO:0008006" key="3">
    <source>
        <dbReference type="Google" id="ProtNLM"/>
    </source>
</evidence>
<accession>A0ABX4YDD1</accession>
<proteinExistence type="predicted"/>
<evidence type="ECO:0000313" key="1">
    <source>
        <dbReference type="EMBL" id="PNV72251.1"/>
    </source>
</evidence>
<comment type="caution">
    <text evidence="1">The sequence shown here is derived from an EMBL/GenBank/DDBJ whole genome shotgun (WGS) entry which is preliminary data.</text>
</comment>
<gene>
    <name evidence="1" type="ORF">BES34_019870</name>
</gene>
<dbReference type="EMBL" id="MCRM02000034">
    <property type="protein sequence ID" value="PNV72251.1"/>
    <property type="molecule type" value="Genomic_DNA"/>
</dbReference>
<dbReference type="Proteomes" id="UP000094669">
    <property type="component" value="Unassembled WGS sequence"/>
</dbReference>
<keyword evidence="2" id="KW-1185">Reference proteome</keyword>
<evidence type="ECO:0000313" key="2">
    <source>
        <dbReference type="Proteomes" id="UP000094669"/>
    </source>
</evidence>
<organism evidence="1 2">
    <name type="scientific">Leptospira inadai serovar Lyme</name>
    <dbReference type="NCBI Taxonomy" id="293084"/>
    <lineage>
        <taxon>Bacteria</taxon>
        <taxon>Pseudomonadati</taxon>
        <taxon>Spirochaetota</taxon>
        <taxon>Spirochaetia</taxon>
        <taxon>Leptospirales</taxon>
        <taxon>Leptospiraceae</taxon>
        <taxon>Leptospira</taxon>
    </lineage>
</organism>
<protein>
    <recommendedName>
        <fullName evidence="3">Transposase</fullName>
    </recommendedName>
</protein>
<name>A0ABX4YDD1_9LEPT</name>
<sequence length="93" mass="10924">MRSLKPFLSSYGAESGLHYELAGKRCESSRENSYYLLFYVLTICYIRKTQCATEEKVRNSLATWRYLAENSYSDKKSILNRIRLRKVSFLHAV</sequence>
<reference evidence="1" key="1">
    <citation type="submission" date="2018-01" db="EMBL/GenBank/DDBJ databases">
        <title>Genomic characterization of Leptospira inadai serogroup Lyme isolated from captured rat in Brazil and comparative analysis with human reference strain.</title>
        <authorList>
            <person name="Moreno L.Z."/>
            <person name="Loureiro A.P."/>
            <person name="Miraglia F."/>
            <person name="Kremer F.S."/>
            <person name="Eslabao M.R."/>
            <person name="Dellagostin O.A."/>
            <person name="Lilenbaum W."/>
            <person name="Moreno A.M."/>
        </authorList>
    </citation>
    <scope>NUCLEOTIDE SEQUENCE [LARGE SCALE GENOMIC DNA]</scope>
    <source>
        <strain evidence="1">M34/99</strain>
    </source>
</reference>